<reference evidence="9 10" key="1">
    <citation type="journal article" date="2015" name="Genome Announc.">
        <title>Complete Genome Sequence of the Type Strain Corynebacterium testudinoris DSM 44614, Recovered from Necrotic Lesions in the Mouth of a Tortoise.</title>
        <authorList>
            <person name="Ruckert C."/>
            <person name="Kriete M."/>
            <person name="Jaenicke S."/>
            <person name="Winkler A."/>
            <person name="Tauch A."/>
        </authorList>
    </citation>
    <scope>NUCLEOTIDE SEQUENCE [LARGE SCALE GENOMIC DNA]</scope>
    <source>
        <strain evidence="9 10">DSM 44614</strain>
    </source>
</reference>
<dbReference type="SUPFAM" id="SSF53056">
    <property type="entry name" value="beta-carbonic anhydrase, cab"/>
    <property type="match status" value="1"/>
</dbReference>
<dbReference type="Pfam" id="PF00484">
    <property type="entry name" value="Pro_CA"/>
    <property type="match status" value="1"/>
</dbReference>
<dbReference type="EMBL" id="CP011545">
    <property type="protein sequence ID" value="AKK09723.1"/>
    <property type="molecule type" value="Genomic_DNA"/>
</dbReference>
<keyword evidence="7" id="KW-0479">Metal-binding</keyword>
<comment type="catalytic activity">
    <reaction evidence="6 8">
        <text>hydrogencarbonate + H(+) = CO2 + H2O</text>
        <dbReference type="Rhea" id="RHEA:10748"/>
        <dbReference type="ChEBI" id="CHEBI:15377"/>
        <dbReference type="ChEBI" id="CHEBI:15378"/>
        <dbReference type="ChEBI" id="CHEBI:16526"/>
        <dbReference type="ChEBI" id="CHEBI:17544"/>
        <dbReference type="EC" id="4.2.1.1"/>
    </reaction>
</comment>
<accession>A0A0G3HCR5</accession>
<protein>
    <recommendedName>
        <fullName evidence="2 8">Carbonic anhydrase</fullName>
        <ecNumber evidence="2 8">4.2.1.1</ecNumber>
    </recommendedName>
    <alternativeName>
        <fullName evidence="8">Carbonate dehydratase</fullName>
    </alternativeName>
</protein>
<dbReference type="SMART" id="SM00947">
    <property type="entry name" value="Pro_CA"/>
    <property type="match status" value="1"/>
</dbReference>
<dbReference type="Proteomes" id="UP000035540">
    <property type="component" value="Chromosome"/>
</dbReference>
<comment type="cofactor">
    <cofactor evidence="7">
        <name>Zn(2+)</name>
        <dbReference type="ChEBI" id="CHEBI:29105"/>
    </cofactor>
    <text evidence="7">Binds 1 zinc ion per subunit.</text>
</comment>
<dbReference type="EC" id="4.2.1.1" evidence="2 8"/>
<organism evidence="9 10">
    <name type="scientific">Corynebacterium testudinoris</name>
    <dbReference type="NCBI Taxonomy" id="136857"/>
    <lineage>
        <taxon>Bacteria</taxon>
        <taxon>Bacillati</taxon>
        <taxon>Actinomycetota</taxon>
        <taxon>Actinomycetes</taxon>
        <taxon>Mycobacteriales</taxon>
        <taxon>Corynebacteriaceae</taxon>
        <taxon>Corynebacterium</taxon>
    </lineage>
</organism>
<keyword evidence="3 7" id="KW-0862">Zinc</keyword>
<gene>
    <name evidence="9" type="ORF">CTEST_11580</name>
</gene>
<dbReference type="CDD" id="cd03378">
    <property type="entry name" value="beta_CA_cladeC"/>
    <property type="match status" value="1"/>
</dbReference>
<feature type="binding site" evidence="7">
    <location>
        <position position="57"/>
    </location>
    <ligand>
        <name>Zn(2+)</name>
        <dbReference type="ChEBI" id="CHEBI:29105"/>
    </ligand>
</feature>
<sequence>MPMKEVAHQPQAVWEALQAGNKRFVEEALQRPNLDTVRRMELRSGQSPRAVILSCSDSRVPVELVFDVGLGDLFVVRTAGEILDPSVLGSIEYAIKSLEVDLVVVMGHESCGAVAATAEALDGGAIPDGLERILIEKVAPSILEARARGMSTTDDYERQHIEETVVQIKHRLWSLRDRIDDGRCAIVGLRYRLSDGATELVIADGVSP</sequence>
<comment type="function">
    <text evidence="5">Catalyzes the reversible hydration of carbon dioxide to form bicarbonate.</text>
</comment>
<dbReference type="PANTHER" id="PTHR11002:SF79">
    <property type="entry name" value="CARBONIC ANHYDRASE 2"/>
    <property type="match status" value="1"/>
</dbReference>
<dbReference type="PROSITE" id="PS00705">
    <property type="entry name" value="PROK_CO2_ANHYDRASE_2"/>
    <property type="match status" value="1"/>
</dbReference>
<evidence type="ECO:0000313" key="10">
    <source>
        <dbReference type="Proteomes" id="UP000035540"/>
    </source>
</evidence>
<dbReference type="InterPro" id="IPR015892">
    <property type="entry name" value="Carbonic_anhydrase_CS"/>
</dbReference>
<reference evidence="10" key="2">
    <citation type="submission" date="2015-05" db="EMBL/GenBank/DDBJ databases">
        <title>Complete genome sequence of Corynebacterium testudinoris DSM 44614, recovered from necrotic lesions in the mouth of a tortoise.</title>
        <authorList>
            <person name="Ruckert C."/>
            <person name="Albersmeier A."/>
            <person name="Winkler A."/>
            <person name="Tauch A."/>
        </authorList>
    </citation>
    <scope>NUCLEOTIDE SEQUENCE [LARGE SCALE GENOMIC DNA]</scope>
    <source>
        <strain evidence="10">DSM 44614</strain>
    </source>
</reference>
<keyword evidence="10" id="KW-1185">Reference proteome</keyword>
<dbReference type="Gene3D" id="3.40.1050.10">
    <property type="entry name" value="Carbonic anhydrase"/>
    <property type="match status" value="1"/>
</dbReference>
<evidence type="ECO:0000256" key="2">
    <source>
        <dbReference type="ARBA" id="ARBA00012925"/>
    </source>
</evidence>
<evidence type="ECO:0000256" key="4">
    <source>
        <dbReference type="ARBA" id="ARBA00023239"/>
    </source>
</evidence>
<comment type="similarity">
    <text evidence="1 8">Belongs to the beta-class carbonic anhydrase family.</text>
</comment>
<evidence type="ECO:0000256" key="3">
    <source>
        <dbReference type="ARBA" id="ARBA00022833"/>
    </source>
</evidence>
<proteinExistence type="inferred from homology"/>
<dbReference type="InterPro" id="IPR001765">
    <property type="entry name" value="Carbonic_anhydrase"/>
</dbReference>
<dbReference type="OrthoDB" id="9797527at2"/>
<evidence type="ECO:0000256" key="5">
    <source>
        <dbReference type="ARBA" id="ARBA00024993"/>
    </source>
</evidence>
<keyword evidence="4 8" id="KW-0456">Lyase</keyword>
<dbReference type="GO" id="GO:0008270">
    <property type="term" value="F:zinc ion binding"/>
    <property type="evidence" value="ECO:0007669"/>
    <property type="project" value="UniProtKB-UniRule"/>
</dbReference>
<dbReference type="InterPro" id="IPR036874">
    <property type="entry name" value="Carbonic_anhydrase_sf"/>
</dbReference>
<dbReference type="GO" id="GO:0015976">
    <property type="term" value="P:carbon utilization"/>
    <property type="evidence" value="ECO:0007669"/>
    <property type="project" value="InterPro"/>
</dbReference>
<dbReference type="KEGG" id="cted:CTEST_11580"/>
<dbReference type="GO" id="GO:0004089">
    <property type="term" value="F:carbonate dehydratase activity"/>
    <property type="evidence" value="ECO:0007669"/>
    <property type="project" value="UniProtKB-UniRule"/>
</dbReference>
<comment type="function">
    <text evidence="8">Reversible hydration of carbon dioxide.</text>
</comment>
<evidence type="ECO:0000256" key="8">
    <source>
        <dbReference type="RuleBase" id="RU003956"/>
    </source>
</evidence>
<dbReference type="STRING" id="136857.CTEST_11580"/>
<feature type="binding site" evidence="7">
    <location>
        <position position="108"/>
    </location>
    <ligand>
        <name>Zn(2+)</name>
        <dbReference type="ChEBI" id="CHEBI:29105"/>
    </ligand>
</feature>
<evidence type="ECO:0000256" key="7">
    <source>
        <dbReference type="PIRSR" id="PIRSR601765-1"/>
    </source>
</evidence>
<feature type="binding site" evidence="7">
    <location>
        <position position="55"/>
    </location>
    <ligand>
        <name>Zn(2+)</name>
        <dbReference type="ChEBI" id="CHEBI:29105"/>
    </ligand>
</feature>
<dbReference type="RefSeq" id="WP_047253836.1">
    <property type="nucleotide sequence ID" value="NZ_CP011545.1"/>
</dbReference>
<feature type="binding site" evidence="7">
    <location>
        <position position="111"/>
    </location>
    <ligand>
        <name>Zn(2+)</name>
        <dbReference type="ChEBI" id="CHEBI:29105"/>
    </ligand>
</feature>
<evidence type="ECO:0000256" key="1">
    <source>
        <dbReference type="ARBA" id="ARBA00006217"/>
    </source>
</evidence>
<evidence type="ECO:0000313" key="9">
    <source>
        <dbReference type="EMBL" id="AKK09723.1"/>
    </source>
</evidence>
<name>A0A0G3HCR5_9CORY</name>
<dbReference type="PATRIC" id="fig|136857.5.peg.2286"/>
<dbReference type="PANTHER" id="PTHR11002">
    <property type="entry name" value="CARBONIC ANHYDRASE"/>
    <property type="match status" value="1"/>
</dbReference>
<evidence type="ECO:0000256" key="6">
    <source>
        <dbReference type="ARBA" id="ARBA00048348"/>
    </source>
</evidence>
<dbReference type="AlphaFoldDB" id="A0A0G3HCR5"/>